<proteinExistence type="predicted"/>
<dbReference type="EMBL" id="JBHLYR010000008">
    <property type="protein sequence ID" value="MFB9990678.1"/>
    <property type="molecule type" value="Genomic_DNA"/>
</dbReference>
<reference evidence="2 3" key="1">
    <citation type="submission" date="2024-09" db="EMBL/GenBank/DDBJ databases">
        <authorList>
            <person name="Sun Q."/>
            <person name="Mori K."/>
        </authorList>
    </citation>
    <scope>NUCLEOTIDE SEQUENCE [LARGE SCALE GENOMIC DNA]</scope>
    <source>
        <strain evidence="2 3">JCM 13503</strain>
    </source>
</reference>
<accession>A0ABV6AT47</accession>
<evidence type="ECO:0000313" key="3">
    <source>
        <dbReference type="Proteomes" id="UP001589733"/>
    </source>
</evidence>
<sequence>MKKTLFVLLALTTVSTAAADSLGLHAKYGRTFAANSSGNFTFGLDYTYDLDAQSAVRGGIDIDPDLIGSGLFGLQGDVAYLRDFDGVGDAMYNIYYGGSLGLGFATGSSSNVRVNLFEVNPTALVGARYFLTPEFALNAEVNVGPDFLLLTGSNGTDSASDTNTSFGAGVRLGINYRF</sequence>
<protein>
    <recommendedName>
        <fullName evidence="4">Outer membrane protein beta-barrel domain-containing protein</fullName>
    </recommendedName>
</protein>
<keyword evidence="1" id="KW-0732">Signal</keyword>
<dbReference type="Proteomes" id="UP001589733">
    <property type="component" value="Unassembled WGS sequence"/>
</dbReference>
<name>A0ABV6AT47_9DEIO</name>
<evidence type="ECO:0000256" key="1">
    <source>
        <dbReference type="SAM" id="SignalP"/>
    </source>
</evidence>
<keyword evidence="3" id="KW-1185">Reference proteome</keyword>
<evidence type="ECO:0000313" key="2">
    <source>
        <dbReference type="EMBL" id="MFB9990678.1"/>
    </source>
</evidence>
<organism evidence="2 3">
    <name type="scientific">Deinococcus oregonensis</name>
    <dbReference type="NCBI Taxonomy" id="1805970"/>
    <lineage>
        <taxon>Bacteria</taxon>
        <taxon>Thermotogati</taxon>
        <taxon>Deinococcota</taxon>
        <taxon>Deinococci</taxon>
        <taxon>Deinococcales</taxon>
        <taxon>Deinococcaceae</taxon>
        <taxon>Deinococcus</taxon>
    </lineage>
</organism>
<feature type="chain" id="PRO_5046869859" description="Outer membrane protein beta-barrel domain-containing protein" evidence="1">
    <location>
        <begin position="20"/>
        <end position="178"/>
    </location>
</feature>
<evidence type="ECO:0008006" key="4">
    <source>
        <dbReference type="Google" id="ProtNLM"/>
    </source>
</evidence>
<gene>
    <name evidence="2" type="ORF">ACFFLM_01565</name>
</gene>
<feature type="signal peptide" evidence="1">
    <location>
        <begin position="1"/>
        <end position="19"/>
    </location>
</feature>
<comment type="caution">
    <text evidence="2">The sequence shown here is derived from an EMBL/GenBank/DDBJ whole genome shotgun (WGS) entry which is preliminary data.</text>
</comment>